<dbReference type="Pfam" id="PF06445">
    <property type="entry name" value="GyrI-like"/>
    <property type="match status" value="1"/>
</dbReference>
<dbReference type="InterPro" id="IPR008319">
    <property type="entry name" value="GyrI-like_CCH_Lin2189-like"/>
</dbReference>
<organism evidence="2 3">
    <name type="scientific">Paenibacillus sepulcri</name>
    <dbReference type="NCBI Taxonomy" id="359917"/>
    <lineage>
        <taxon>Bacteria</taxon>
        <taxon>Bacillati</taxon>
        <taxon>Bacillota</taxon>
        <taxon>Bacilli</taxon>
        <taxon>Bacillales</taxon>
        <taxon>Paenibacillaceae</taxon>
        <taxon>Paenibacillus</taxon>
    </lineage>
</organism>
<proteinExistence type="predicted"/>
<protein>
    <submittedName>
        <fullName evidence="2">GyrI-like domain-containing protein</fullName>
    </submittedName>
</protein>
<dbReference type="Gene3D" id="3.20.80.10">
    <property type="entry name" value="Regulatory factor, effector binding domain"/>
    <property type="match status" value="1"/>
</dbReference>
<name>A0ABS7C4N0_9BACL</name>
<gene>
    <name evidence="2" type="ORF">K0U00_17815</name>
</gene>
<dbReference type="InterPro" id="IPR011256">
    <property type="entry name" value="Reg_factor_effector_dom_sf"/>
</dbReference>
<sequence length="204" mass="22866">MDKLDLTKADKTYYGAVKTPQLIELGAISYLTCTGRGEPGGEVFSQAVEALYKVGYAIKAICKKEARDFTVAKLEGLWWFDSDLPAASFPRVEWNWKLLIRQPDFVTSGNVEQARSQVVSRLSSAGQVSYEALSEGSCVQMLHIGPYSEEPASIARIHAFMTEQELRQNGLHHEIYLSDSRRTDSSVLKTILRLPVTDVRQNHK</sequence>
<accession>A0ABS7C4N0</accession>
<dbReference type="InterPro" id="IPR029442">
    <property type="entry name" value="GyrI-like"/>
</dbReference>
<dbReference type="EMBL" id="JAHZIK010000454">
    <property type="protein sequence ID" value="MBW7455887.1"/>
    <property type="molecule type" value="Genomic_DNA"/>
</dbReference>
<reference evidence="2 3" key="1">
    <citation type="submission" date="2021-07" db="EMBL/GenBank/DDBJ databases">
        <title>Paenibacillus radiodurans sp. nov., isolated from the southeastern edge of Tengger Desert.</title>
        <authorList>
            <person name="Zhang G."/>
        </authorList>
    </citation>
    <scope>NUCLEOTIDE SEQUENCE [LARGE SCALE GENOMIC DNA]</scope>
    <source>
        <strain evidence="2 3">CCM 7311</strain>
    </source>
</reference>
<dbReference type="PIRSF" id="PIRSF031644">
    <property type="entry name" value="UCP031644"/>
    <property type="match status" value="1"/>
</dbReference>
<evidence type="ECO:0000313" key="2">
    <source>
        <dbReference type="EMBL" id="MBW7455887.1"/>
    </source>
</evidence>
<evidence type="ECO:0000259" key="1">
    <source>
        <dbReference type="Pfam" id="PF06445"/>
    </source>
</evidence>
<evidence type="ECO:0000313" key="3">
    <source>
        <dbReference type="Proteomes" id="UP001519887"/>
    </source>
</evidence>
<comment type="caution">
    <text evidence="2">The sequence shown here is derived from an EMBL/GenBank/DDBJ whole genome shotgun (WGS) entry which is preliminary data.</text>
</comment>
<keyword evidence="3" id="KW-1185">Reference proteome</keyword>
<dbReference type="Proteomes" id="UP001519887">
    <property type="component" value="Unassembled WGS sequence"/>
</dbReference>
<dbReference type="SUPFAM" id="SSF55136">
    <property type="entry name" value="Probable bacterial effector-binding domain"/>
    <property type="match status" value="1"/>
</dbReference>
<feature type="domain" description="GyrI-like small molecule binding" evidence="1">
    <location>
        <begin position="20"/>
        <end position="196"/>
    </location>
</feature>